<evidence type="ECO:0000256" key="4">
    <source>
        <dbReference type="SAM" id="MobiDB-lite"/>
    </source>
</evidence>
<dbReference type="SMART" id="SM00487">
    <property type="entry name" value="DEXDc"/>
    <property type="match status" value="1"/>
</dbReference>
<dbReference type="Gene3D" id="3.40.50.10810">
    <property type="entry name" value="Tandem AAA-ATPase domain"/>
    <property type="match status" value="2"/>
</dbReference>
<sequence length="1281" mass="143496">MADHSRPVVVVDLDDHRDSDLDTPATSVSPLTPVPAKTSTFNTVPRSPEASRFFQDIKNYIPLGCLVQETKTVTDHSNLCCHKWKEVTRPASIPGLPDKLVQGITKLLENAWIRVSANCTGSAHISRLYFLPGDVGNRYVDHSSKVLSRAVHSLVRELDVSPATWEGKYIAGNHVAFDPLAAADEGSLYYMFNTLKSPAPSPEHVTSHFHREALGHLLDHTYDLPGLRSVLYPYQRRSAGLMLQRESESRLELDPRLEQRIAPDGSMYFYGPREAVFFRSPKYYESCKGGILAETMGLGKTVMCIALILTTKGYLPKVPAQYETIRKRSRVGSLAEMAVSSVNKHSAPWKTFFADHAARTGEYMEGCIKLLRQNAPIYEIPQEPIRWNRKTTTPPPKRLMLASTTIIVVPRNLFAQWRAEMDKHVEKDALSVLFMDDPKTDLPDRKELTLYDVILFSRTRFEQEHKDGSDRQGRRQVRYPVSCNCPYIGASRRRDCTCLREEDLYDSPLKHIHFLRLIIDEGHFFSSSRSVAAHVANQMVVTDHRWVVSGTPAKDLLGVELDSITSDPTTVPDEQRRGALAQRRKFNVKEDTSGAIRSLGELVTHFLKIRPWTASEERSAEWKYDIYRFEDPRTKIGIAAFSKSLGRTLESIVVKTQPEDIERDIVLPPLEHRIVRLKPCLFDKYTANAFNFVLTANAVTSERTDTDYLFHPNSQKERYQLVYNLRQSAFTWTGFSEADILATIGNSERYLAKVNTGCTAEDRALLKQCVEEAKSMLSSPCWTALSRSHEVGLSVNDWPEDCAEFWSFNEGQAFLCGVTQLLEAQAFVNQQAESEDPTSGLAGTGLRALKILRTQQPDAADGHEKKSILAKGGVPSSSVSVQSKFDHRRHNMPAREDGTKRSTPKNKSVSAARTSTHDQSGEPQELPANSPLLKTSVTGTTSAKLSYLMSKIWSLYRDEKILVFYDGDNSAYYIAQALELLHINHLIYERTLSPVKKSEYIVLFDKDSSYRVLLMDVRQAAYGLNVSSASRVFFINFCRPQIEAQAIKRAHRIGQTKPVVVETLILEGTIEEEMFERARRMTRAEHSDAKMLDDDRGIKEIIQQARPLPISDEDRNHNVALLADPQQLWSRAGWATWKKKNNATIKDEKHSKGTNELLSSSSNKKRTAAKAIPEDDQNTTATPSKKQKTTSTDMLRNTLIENPSEPARIIDAAEDSTAPVPIPQPSVSHPSVVRIGQALSSSSSQAMNQIFAQRKATAVRRVSLFGGGGGGGDSAGDESGK</sequence>
<name>A0ABR3PGG1_9PEZI</name>
<feature type="compositionally biased region" description="Polar residues" evidence="4">
    <location>
        <begin position="905"/>
        <end position="914"/>
    </location>
</feature>
<evidence type="ECO:0000313" key="7">
    <source>
        <dbReference type="Proteomes" id="UP001562354"/>
    </source>
</evidence>
<dbReference type="InterPro" id="IPR027417">
    <property type="entry name" value="P-loop_NTPase"/>
</dbReference>
<evidence type="ECO:0000256" key="3">
    <source>
        <dbReference type="ARBA" id="ARBA00022840"/>
    </source>
</evidence>
<dbReference type="SUPFAM" id="SSF52540">
    <property type="entry name" value="P-loop containing nucleoside triphosphate hydrolases"/>
    <property type="match status" value="2"/>
</dbReference>
<dbReference type="Pfam" id="PF00176">
    <property type="entry name" value="SNF2-rel_dom"/>
    <property type="match status" value="1"/>
</dbReference>
<proteinExistence type="predicted"/>
<dbReference type="Proteomes" id="UP001562354">
    <property type="component" value="Unassembled WGS sequence"/>
</dbReference>
<feature type="region of interest" description="Disordered" evidence="4">
    <location>
        <begin position="856"/>
        <end position="934"/>
    </location>
</feature>
<dbReference type="InterPro" id="IPR050628">
    <property type="entry name" value="SNF2_RAD54_helicase_TF"/>
</dbReference>
<dbReference type="PANTHER" id="PTHR45626:SF51">
    <property type="entry name" value="SNF2-RELATED DOMAIN-CONTAINING PROTEIN"/>
    <property type="match status" value="1"/>
</dbReference>
<dbReference type="CDD" id="cd18793">
    <property type="entry name" value="SF2_C_SNF"/>
    <property type="match status" value="1"/>
</dbReference>
<dbReference type="InterPro" id="IPR049730">
    <property type="entry name" value="SNF2/RAD54-like_C"/>
</dbReference>
<dbReference type="GeneID" id="95975776"/>
<dbReference type="Pfam" id="PF00271">
    <property type="entry name" value="Helicase_C"/>
    <property type="match status" value="1"/>
</dbReference>
<evidence type="ECO:0000256" key="1">
    <source>
        <dbReference type="ARBA" id="ARBA00022741"/>
    </source>
</evidence>
<reference evidence="6 7" key="1">
    <citation type="submission" date="2024-07" db="EMBL/GenBank/DDBJ databases">
        <title>Draft sequence of the Neodothiora populina.</title>
        <authorList>
            <person name="Drown D.D."/>
            <person name="Schuette U.S."/>
            <person name="Buechlein A.B."/>
            <person name="Rusch D.R."/>
            <person name="Winton L.W."/>
            <person name="Adams G.A."/>
        </authorList>
    </citation>
    <scope>NUCLEOTIDE SEQUENCE [LARGE SCALE GENOMIC DNA]</scope>
    <source>
        <strain evidence="6 7">CPC 39397</strain>
    </source>
</reference>
<dbReference type="InterPro" id="IPR014001">
    <property type="entry name" value="Helicase_ATP-bd"/>
</dbReference>
<feature type="region of interest" description="Disordered" evidence="4">
    <location>
        <begin position="1145"/>
        <end position="1194"/>
    </location>
</feature>
<feature type="compositionally biased region" description="Polar residues" evidence="4">
    <location>
        <begin position="1178"/>
        <end position="1194"/>
    </location>
</feature>
<gene>
    <name evidence="6" type="ORF">AAFC00_002074</name>
</gene>
<evidence type="ECO:0000256" key="2">
    <source>
        <dbReference type="ARBA" id="ARBA00022801"/>
    </source>
</evidence>
<feature type="compositionally biased region" description="Low complexity" evidence="4">
    <location>
        <begin position="874"/>
        <end position="883"/>
    </location>
</feature>
<dbReference type="PROSITE" id="PS51194">
    <property type="entry name" value="HELICASE_CTER"/>
    <property type="match status" value="1"/>
</dbReference>
<dbReference type="Gene3D" id="3.40.50.300">
    <property type="entry name" value="P-loop containing nucleotide triphosphate hydrolases"/>
    <property type="match status" value="1"/>
</dbReference>
<protein>
    <recommendedName>
        <fullName evidence="5">Helicase C-terminal domain-containing protein</fullName>
    </recommendedName>
</protein>
<keyword evidence="2" id="KW-0378">Hydrolase</keyword>
<feature type="domain" description="Helicase C-terminal" evidence="5">
    <location>
        <begin position="944"/>
        <end position="1102"/>
    </location>
</feature>
<dbReference type="InterPro" id="IPR000330">
    <property type="entry name" value="SNF2_N"/>
</dbReference>
<keyword evidence="3" id="KW-0067">ATP-binding</keyword>
<dbReference type="PANTHER" id="PTHR45626">
    <property type="entry name" value="TRANSCRIPTION TERMINATION FACTOR 2-RELATED"/>
    <property type="match status" value="1"/>
</dbReference>
<organism evidence="6 7">
    <name type="scientific">Neodothiora populina</name>
    <dbReference type="NCBI Taxonomy" id="2781224"/>
    <lineage>
        <taxon>Eukaryota</taxon>
        <taxon>Fungi</taxon>
        <taxon>Dikarya</taxon>
        <taxon>Ascomycota</taxon>
        <taxon>Pezizomycotina</taxon>
        <taxon>Dothideomycetes</taxon>
        <taxon>Dothideomycetidae</taxon>
        <taxon>Dothideales</taxon>
        <taxon>Dothioraceae</taxon>
        <taxon>Neodothiora</taxon>
    </lineage>
</organism>
<keyword evidence="1" id="KW-0547">Nucleotide-binding</keyword>
<evidence type="ECO:0000259" key="5">
    <source>
        <dbReference type="PROSITE" id="PS51194"/>
    </source>
</evidence>
<dbReference type="EMBL" id="JBFMKM010000007">
    <property type="protein sequence ID" value="KAL1305150.1"/>
    <property type="molecule type" value="Genomic_DNA"/>
</dbReference>
<keyword evidence="7" id="KW-1185">Reference proteome</keyword>
<dbReference type="RefSeq" id="XP_069201424.1">
    <property type="nucleotide sequence ID" value="XM_069341349.1"/>
</dbReference>
<evidence type="ECO:0000313" key="6">
    <source>
        <dbReference type="EMBL" id="KAL1305150.1"/>
    </source>
</evidence>
<dbReference type="InterPro" id="IPR038718">
    <property type="entry name" value="SNF2-like_sf"/>
</dbReference>
<accession>A0ABR3PGG1</accession>
<dbReference type="InterPro" id="IPR001650">
    <property type="entry name" value="Helicase_C-like"/>
</dbReference>
<comment type="caution">
    <text evidence="6">The sequence shown here is derived from an EMBL/GenBank/DDBJ whole genome shotgun (WGS) entry which is preliminary data.</text>
</comment>